<comment type="caution">
    <text evidence="1">The sequence shown here is derived from an EMBL/GenBank/DDBJ whole genome shotgun (WGS) entry which is preliminary data.</text>
</comment>
<dbReference type="EMBL" id="WIXJ01000003">
    <property type="protein sequence ID" value="MQY51334.1"/>
    <property type="molecule type" value="Genomic_DNA"/>
</dbReference>
<evidence type="ECO:0000313" key="1">
    <source>
        <dbReference type="EMBL" id="MQY51334.1"/>
    </source>
</evidence>
<dbReference type="AlphaFoldDB" id="A0A6L5JXH3"/>
<gene>
    <name evidence="1" type="ORF">GHK24_06060</name>
</gene>
<proteinExistence type="predicted"/>
<name>A0A6L5JXH3_RHOTE</name>
<organism evidence="1 2">
    <name type="scientific">Rhodocyclus tenuis</name>
    <name type="common">Rhodospirillum tenue</name>
    <dbReference type="NCBI Taxonomy" id="1066"/>
    <lineage>
        <taxon>Bacteria</taxon>
        <taxon>Pseudomonadati</taxon>
        <taxon>Pseudomonadota</taxon>
        <taxon>Betaproteobacteria</taxon>
        <taxon>Rhodocyclales</taxon>
        <taxon>Rhodocyclaceae</taxon>
        <taxon>Rhodocyclus</taxon>
    </lineage>
</organism>
<sequence>MTDKKPGFSSILQILKKDPWKRRAQELRAALPDIEAQLRDARSDTERSLLTALLELKQQQIGAAARQSHSEWNRCSAEAATLEEKINAARAERVAS</sequence>
<protein>
    <submittedName>
        <fullName evidence="1">Uncharacterized protein</fullName>
    </submittedName>
</protein>
<accession>A0A6L5JXH3</accession>
<reference evidence="1 2" key="1">
    <citation type="submission" date="2019-10" db="EMBL/GenBank/DDBJ databases">
        <title>Whole-genome sequence of the purple nonsulfur photosynthetic bacterium Rhodocyclus tenuis.</title>
        <authorList>
            <person name="Kyndt J.A."/>
            <person name="Meyer T.E."/>
        </authorList>
    </citation>
    <scope>NUCLEOTIDE SEQUENCE [LARGE SCALE GENOMIC DNA]</scope>
    <source>
        <strain evidence="1 2">DSM 110</strain>
    </source>
</reference>
<evidence type="ECO:0000313" key="2">
    <source>
        <dbReference type="Proteomes" id="UP000480275"/>
    </source>
</evidence>
<dbReference type="Proteomes" id="UP000480275">
    <property type="component" value="Unassembled WGS sequence"/>
</dbReference>